<reference evidence="7 8" key="1">
    <citation type="journal article" date="2013" name="BMC Genomics">
        <title>Genomics-driven discovery of the pneumocandin biosynthetic gene cluster in the fungus Glarea lozoyensis.</title>
        <authorList>
            <person name="Chen L."/>
            <person name="Yue Q."/>
            <person name="Zhang X."/>
            <person name="Xiang M."/>
            <person name="Wang C."/>
            <person name="Li S."/>
            <person name="Che Y."/>
            <person name="Ortiz-Lopez F.J."/>
            <person name="Bills G.F."/>
            <person name="Liu X."/>
            <person name="An Z."/>
        </authorList>
    </citation>
    <scope>NUCLEOTIDE SEQUENCE [LARGE SCALE GENOMIC DNA]</scope>
    <source>
        <strain evidence="8">ATCC 20868 / MF5171</strain>
    </source>
</reference>
<feature type="compositionally biased region" description="Low complexity" evidence="5">
    <location>
        <begin position="119"/>
        <end position="146"/>
    </location>
</feature>
<evidence type="ECO:0000256" key="4">
    <source>
        <dbReference type="ARBA" id="ARBA00023136"/>
    </source>
</evidence>
<dbReference type="Gene3D" id="1.20.58.340">
    <property type="entry name" value="Magnesium transport protein CorA, transmembrane region"/>
    <property type="match status" value="1"/>
</dbReference>
<dbReference type="InterPro" id="IPR045863">
    <property type="entry name" value="CorA_TM1_TM2"/>
</dbReference>
<keyword evidence="2 6" id="KW-0812">Transmembrane</keyword>
<sequence>MSDGDAVISIGPVDEPLVEDAEKATGEEYPYVEEIFRLAKENQRYKKLAWALRNGLNDVGRKPTFGYIIDFEEEYVRIQHFIDADSALLFPGECKTRPDSVISRIIIIESENDVDRSTSSADSSYLNRSSSDSSDASSATSSTHSTKGPVLPYAALIDAVGSTYQLSPFFFQEPFSVSENQYLRLRQQAGEEDILLSYPDGAFEIRENPLLETCSPPTTLKLHFQGDYEHAPNLSIVVKQKDEALSCNVVNSLSHLHNDYNLPTNVPVLELLKNLRPEQYESAIKRPIEYLGPFLSVIEAYFTYEVLRLRQAHTEWMRMTMITATILGGYQDELLSKRWRLTRLIIEDFDLMVGKLVSIQEDGVLASPKLQPAFERYRRMLARARLLEQHIRDDIQLNVGNLSLQESRKSLQQADNIGRISILAFVFVPVSLVTSFFGMNIKEVTGSGAPWRTFLISAAGLCVALLLVCAWLWRRTIRSWLMPLRIWVHNWRARRRRQLSES</sequence>
<dbReference type="RefSeq" id="XP_008085672.1">
    <property type="nucleotide sequence ID" value="XM_008087481.1"/>
</dbReference>
<evidence type="ECO:0000313" key="7">
    <source>
        <dbReference type="EMBL" id="EPE26482.1"/>
    </source>
</evidence>
<keyword evidence="3 6" id="KW-1133">Transmembrane helix</keyword>
<dbReference type="GeneID" id="19461452"/>
<protein>
    <submittedName>
        <fullName evidence="7">Magnesium transport protein CorA, transmembrane region</fullName>
    </submittedName>
</protein>
<dbReference type="InterPro" id="IPR002523">
    <property type="entry name" value="MgTranspt_CorA/ZnTranspt_ZntB"/>
</dbReference>
<evidence type="ECO:0000256" key="5">
    <source>
        <dbReference type="SAM" id="MobiDB-lite"/>
    </source>
</evidence>
<dbReference type="AlphaFoldDB" id="S3CIZ6"/>
<proteinExistence type="predicted"/>
<evidence type="ECO:0000313" key="8">
    <source>
        <dbReference type="Proteomes" id="UP000016922"/>
    </source>
</evidence>
<evidence type="ECO:0000256" key="2">
    <source>
        <dbReference type="ARBA" id="ARBA00022692"/>
    </source>
</evidence>
<dbReference type="KEGG" id="glz:GLAREA_02395"/>
<feature type="transmembrane region" description="Helical" evidence="6">
    <location>
        <begin position="417"/>
        <end position="439"/>
    </location>
</feature>
<dbReference type="Proteomes" id="UP000016922">
    <property type="component" value="Unassembled WGS sequence"/>
</dbReference>
<accession>S3CIZ6</accession>
<evidence type="ECO:0000256" key="6">
    <source>
        <dbReference type="SAM" id="Phobius"/>
    </source>
</evidence>
<dbReference type="GO" id="GO:0016020">
    <property type="term" value="C:membrane"/>
    <property type="evidence" value="ECO:0007669"/>
    <property type="project" value="UniProtKB-SubCell"/>
</dbReference>
<organism evidence="7 8">
    <name type="scientific">Glarea lozoyensis (strain ATCC 20868 / MF5171)</name>
    <dbReference type="NCBI Taxonomy" id="1116229"/>
    <lineage>
        <taxon>Eukaryota</taxon>
        <taxon>Fungi</taxon>
        <taxon>Dikarya</taxon>
        <taxon>Ascomycota</taxon>
        <taxon>Pezizomycotina</taxon>
        <taxon>Leotiomycetes</taxon>
        <taxon>Helotiales</taxon>
        <taxon>Helotiaceae</taxon>
        <taxon>Glarea</taxon>
    </lineage>
</organism>
<dbReference type="HOGENOM" id="CLU_472554_0_0_1"/>
<dbReference type="Pfam" id="PF01544">
    <property type="entry name" value="CorA"/>
    <property type="match status" value="1"/>
</dbReference>
<keyword evidence="4 6" id="KW-0472">Membrane</keyword>
<feature type="region of interest" description="Disordered" evidence="5">
    <location>
        <begin position="116"/>
        <end position="146"/>
    </location>
</feature>
<name>S3CIZ6_GLAL2</name>
<evidence type="ECO:0000256" key="1">
    <source>
        <dbReference type="ARBA" id="ARBA00004141"/>
    </source>
</evidence>
<dbReference type="OrthoDB" id="3231000at2759"/>
<gene>
    <name evidence="7" type="ORF">GLAREA_02395</name>
</gene>
<dbReference type="SUPFAM" id="SSF144083">
    <property type="entry name" value="Magnesium transport protein CorA, transmembrane region"/>
    <property type="match status" value="1"/>
</dbReference>
<keyword evidence="8" id="KW-1185">Reference proteome</keyword>
<comment type="subcellular location">
    <subcellularLocation>
        <location evidence="1">Membrane</location>
        <topology evidence="1">Multi-pass membrane protein</topology>
    </subcellularLocation>
</comment>
<evidence type="ECO:0000256" key="3">
    <source>
        <dbReference type="ARBA" id="ARBA00022989"/>
    </source>
</evidence>
<dbReference type="EMBL" id="KE145370">
    <property type="protein sequence ID" value="EPE26482.1"/>
    <property type="molecule type" value="Genomic_DNA"/>
</dbReference>
<feature type="transmembrane region" description="Helical" evidence="6">
    <location>
        <begin position="451"/>
        <end position="473"/>
    </location>
</feature>
<dbReference type="GO" id="GO:0046873">
    <property type="term" value="F:metal ion transmembrane transporter activity"/>
    <property type="evidence" value="ECO:0007669"/>
    <property type="project" value="InterPro"/>
</dbReference>